<evidence type="ECO:0000313" key="3">
    <source>
        <dbReference type="Proteomes" id="UP000823749"/>
    </source>
</evidence>
<feature type="compositionally biased region" description="Low complexity" evidence="1">
    <location>
        <begin position="101"/>
        <end position="117"/>
    </location>
</feature>
<accession>A0AAV6KY52</accession>
<dbReference type="Proteomes" id="UP000823749">
    <property type="component" value="Chromosome 3"/>
</dbReference>
<protein>
    <submittedName>
        <fullName evidence="2">Uncharacterized protein</fullName>
    </submittedName>
</protein>
<name>A0AAV6KY52_9ERIC</name>
<feature type="region of interest" description="Disordered" evidence="1">
    <location>
        <begin position="1"/>
        <end position="24"/>
    </location>
</feature>
<evidence type="ECO:0000313" key="2">
    <source>
        <dbReference type="EMBL" id="KAG5557695.1"/>
    </source>
</evidence>
<comment type="caution">
    <text evidence="2">The sequence shown here is derived from an EMBL/GenBank/DDBJ whole genome shotgun (WGS) entry which is preliminary data.</text>
</comment>
<reference evidence="2" key="1">
    <citation type="submission" date="2020-08" db="EMBL/GenBank/DDBJ databases">
        <title>Plant Genome Project.</title>
        <authorList>
            <person name="Zhang R.-G."/>
        </authorList>
    </citation>
    <scope>NUCLEOTIDE SEQUENCE</scope>
    <source>
        <strain evidence="2">WSP0</strain>
        <tissue evidence="2">Leaf</tissue>
    </source>
</reference>
<dbReference type="AlphaFoldDB" id="A0AAV6KY52"/>
<proteinExistence type="predicted"/>
<feature type="region of interest" description="Disordered" evidence="1">
    <location>
        <begin position="51"/>
        <end position="136"/>
    </location>
</feature>
<keyword evidence="3" id="KW-1185">Reference proteome</keyword>
<evidence type="ECO:0000256" key="1">
    <source>
        <dbReference type="SAM" id="MobiDB-lite"/>
    </source>
</evidence>
<feature type="compositionally biased region" description="Basic and acidic residues" evidence="1">
    <location>
        <begin position="1"/>
        <end position="13"/>
    </location>
</feature>
<sequence length="160" mass="17172">MDTRLQIDEDSHGRLRPTAVPPVNLSPDPCPCSMSPSVPSHPAGCGQVSWVDGGRYGPSTKISGETPRGKTSHRCTFDRPNRPSPNNPISKPFDLCPRAPPLMALSSNSPPSSLKSPDVSAIGPLSPKNPSPARKLQEVFQQAGNRLESEERISSLVRSK</sequence>
<gene>
    <name evidence="2" type="ORF">RHGRI_007819</name>
</gene>
<organism evidence="2 3">
    <name type="scientific">Rhododendron griersonianum</name>
    <dbReference type="NCBI Taxonomy" id="479676"/>
    <lineage>
        <taxon>Eukaryota</taxon>
        <taxon>Viridiplantae</taxon>
        <taxon>Streptophyta</taxon>
        <taxon>Embryophyta</taxon>
        <taxon>Tracheophyta</taxon>
        <taxon>Spermatophyta</taxon>
        <taxon>Magnoliopsida</taxon>
        <taxon>eudicotyledons</taxon>
        <taxon>Gunneridae</taxon>
        <taxon>Pentapetalae</taxon>
        <taxon>asterids</taxon>
        <taxon>Ericales</taxon>
        <taxon>Ericaceae</taxon>
        <taxon>Ericoideae</taxon>
        <taxon>Rhodoreae</taxon>
        <taxon>Rhododendron</taxon>
    </lineage>
</organism>
<dbReference type="EMBL" id="JACTNZ010000003">
    <property type="protein sequence ID" value="KAG5557695.1"/>
    <property type="molecule type" value="Genomic_DNA"/>
</dbReference>